<dbReference type="KEGG" id="phm:PSMK_29740"/>
<name>I0IIP5_PHYMF</name>
<organism evidence="1 2">
    <name type="scientific">Phycisphaera mikurensis (strain NBRC 102666 / KCTC 22515 / FYK2301M01)</name>
    <dbReference type="NCBI Taxonomy" id="1142394"/>
    <lineage>
        <taxon>Bacteria</taxon>
        <taxon>Pseudomonadati</taxon>
        <taxon>Planctomycetota</taxon>
        <taxon>Phycisphaerae</taxon>
        <taxon>Phycisphaerales</taxon>
        <taxon>Phycisphaeraceae</taxon>
        <taxon>Phycisphaera</taxon>
    </lineage>
</organism>
<dbReference type="STRING" id="1142394.PSMK_29740"/>
<reference evidence="1 2" key="1">
    <citation type="submission" date="2012-02" db="EMBL/GenBank/DDBJ databases">
        <title>Complete genome sequence of Phycisphaera mikurensis NBRC 102666.</title>
        <authorList>
            <person name="Ankai A."/>
            <person name="Hosoyama A."/>
            <person name="Terui Y."/>
            <person name="Sekine M."/>
            <person name="Fukai R."/>
            <person name="Kato Y."/>
            <person name="Nakamura S."/>
            <person name="Yamada-Narita S."/>
            <person name="Kawakoshi A."/>
            <person name="Fukunaga Y."/>
            <person name="Yamazaki S."/>
            <person name="Fujita N."/>
        </authorList>
    </citation>
    <scope>NUCLEOTIDE SEQUENCE [LARGE SCALE GENOMIC DNA]</scope>
    <source>
        <strain evidence="2">NBRC 102666 / KCTC 22515 / FYK2301M01</strain>
    </source>
</reference>
<accession>I0IIP5</accession>
<evidence type="ECO:0000313" key="2">
    <source>
        <dbReference type="Proteomes" id="UP000007881"/>
    </source>
</evidence>
<evidence type="ECO:0000313" key="1">
    <source>
        <dbReference type="EMBL" id="BAM05133.1"/>
    </source>
</evidence>
<dbReference type="RefSeq" id="WP_014438341.1">
    <property type="nucleotide sequence ID" value="NC_017080.1"/>
</dbReference>
<keyword evidence="2" id="KW-1185">Reference proteome</keyword>
<proteinExistence type="predicted"/>
<dbReference type="EMBL" id="AP012338">
    <property type="protein sequence ID" value="BAM05133.1"/>
    <property type="molecule type" value="Genomic_DNA"/>
</dbReference>
<dbReference type="HOGENOM" id="CLU_2274773_0_0_0"/>
<dbReference type="AlphaFoldDB" id="I0IIP5"/>
<dbReference type="Proteomes" id="UP000007881">
    <property type="component" value="Chromosome"/>
</dbReference>
<protein>
    <submittedName>
        <fullName evidence="1">Uncharacterized protein</fullName>
    </submittedName>
</protein>
<sequence length="102" mass="11312">MSDAQVELGEETEGPSGWSWPARVFARGRLRELDVRLSFQDYDLWCRGRVPPARVAAACVAWLCGVEDPATLADPFDCARARRSHPAIDAELPERLGIRMSG</sequence>
<gene>
    <name evidence="1" type="ordered locus">PSMK_29740</name>
</gene>